<dbReference type="AlphaFoldDB" id="A0A3B0VIN3"/>
<dbReference type="InterPro" id="IPR035093">
    <property type="entry name" value="RelE/ParE_toxin_dom_sf"/>
</dbReference>
<organism evidence="1">
    <name type="scientific">hydrothermal vent metagenome</name>
    <dbReference type="NCBI Taxonomy" id="652676"/>
    <lineage>
        <taxon>unclassified sequences</taxon>
        <taxon>metagenomes</taxon>
        <taxon>ecological metagenomes</taxon>
    </lineage>
</organism>
<gene>
    <name evidence="1" type="ORF">MNBD_CHLOROFLEXI01-5008</name>
</gene>
<sequence>MSKIEWNKRAYKQLKKLPLKVRTAVIHAVEQLPEPDGWRNVKSLTNHRYDYRLRVGGYRVLFDLEDEEIKVYFIQEVKKRDERTY</sequence>
<dbReference type="Gene3D" id="3.30.2310.20">
    <property type="entry name" value="RelE-like"/>
    <property type="match status" value="1"/>
</dbReference>
<dbReference type="EMBL" id="UOEU01000305">
    <property type="protein sequence ID" value="VAW31956.1"/>
    <property type="molecule type" value="Genomic_DNA"/>
</dbReference>
<dbReference type="PANTHER" id="PTHR38813">
    <property type="match status" value="1"/>
</dbReference>
<accession>A0A3B0VIN3</accession>
<evidence type="ECO:0000313" key="1">
    <source>
        <dbReference type="EMBL" id="VAW31956.1"/>
    </source>
</evidence>
<dbReference type="SUPFAM" id="SSF143011">
    <property type="entry name" value="RelE-like"/>
    <property type="match status" value="1"/>
</dbReference>
<dbReference type="InterPro" id="IPR052747">
    <property type="entry name" value="TA_system_RelE_toxin"/>
</dbReference>
<name>A0A3B0VIN3_9ZZZZ</name>
<proteinExistence type="predicted"/>
<dbReference type="PANTHER" id="PTHR38813:SF1">
    <property type="entry name" value="TOXIN RELE1-RELATED"/>
    <property type="match status" value="1"/>
</dbReference>
<reference evidence="1" key="1">
    <citation type="submission" date="2018-06" db="EMBL/GenBank/DDBJ databases">
        <authorList>
            <person name="Zhirakovskaya E."/>
        </authorList>
    </citation>
    <scope>NUCLEOTIDE SEQUENCE</scope>
</reference>
<protein>
    <recommendedName>
        <fullName evidence="2">RelE/StbE replicon stabilization toxin</fullName>
    </recommendedName>
</protein>
<evidence type="ECO:0008006" key="2">
    <source>
        <dbReference type="Google" id="ProtNLM"/>
    </source>
</evidence>